<evidence type="ECO:0000313" key="2">
    <source>
        <dbReference type="EMBL" id="KAJ7712992.1"/>
    </source>
</evidence>
<proteinExistence type="predicted"/>
<evidence type="ECO:0000313" key="3">
    <source>
        <dbReference type="Proteomes" id="UP001215598"/>
    </source>
</evidence>
<protein>
    <submittedName>
        <fullName evidence="2">Uncharacterized protein</fullName>
    </submittedName>
</protein>
<dbReference type="AlphaFoldDB" id="A0AAD7H6C7"/>
<feature type="compositionally biased region" description="Polar residues" evidence="1">
    <location>
        <begin position="1"/>
        <end position="15"/>
    </location>
</feature>
<dbReference type="EMBL" id="JARKIB010000353">
    <property type="protein sequence ID" value="KAJ7712992.1"/>
    <property type="molecule type" value="Genomic_DNA"/>
</dbReference>
<feature type="region of interest" description="Disordered" evidence="1">
    <location>
        <begin position="1"/>
        <end position="22"/>
    </location>
</feature>
<gene>
    <name evidence="2" type="ORF">B0H16DRAFT_1478998</name>
</gene>
<sequence length="157" mass="16335">MASSSTHPSRTSVDSVTPLGISYRPPQKNYAAAFGALQATYGTTGTPAVPRRTESSIAKDSKKASTKKPASVPNDTVGPKADSDGRTSGVKAVGRKIVKAVGLAARAVFGRASESVEAYTAYIPTVHRGLWRKKFGLVLTPEILPTSEACTSTVVGV</sequence>
<organism evidence="2 3">
    <name type="scientific">Mycena metata</name>
    <dbReference type="NCBI Taxonomy" id="1033252"/>
    <lineage>
        <taxon>Eukaryota</taxon>
        <taxon>Fungi</taxon>
        <taxon>Dikarya</taxon>
        <taxon>Basidiomycota</taxon>
        <taxon>Agaricomycotina</taxon>
        <taxon>Agaricomycetes</taxon>
        <taxon>Agaricomycetidae</taxon>
        <taxon>Agaricales</taxon>
        <taxon>Marasmiineae</taxon>
        <taxon>Mycenaceae</taxon>
        <taxon>Mycena</taxon>
    </lineage>
</organism>
<comment type="caution">
    <text evidence="2">The sequence shown here is derived from an EMBL/GenBank/DDBJ whole genome shotgun (WGS) entry which is preliminary data.</text>
</comment>
<accession>A0AAD7H6C7</accession>
<feature type="compositionally biased region" description="Basic and acidic residues" evidence="1">
    <location>
        <begin position="51"/>
        <end position="63"/>
    </location>
</feature>
<feature type="region of interest" description="Disordered" evidence="1">
    <location>
        <begin position="42"/>
        <end position="90"/>
    </location>
</feature>
<dbReference type="Proteomes" id="UP001215598">
    <property type="component" value="Unassembled WGS sequence"/>
</dbReference>
<reference evidence="2" key="1">
    <citation type="submission" date="2023-03" db="EMBL/GenBank/DDBJ databases">
        <title>Massive genome expansion in bonnet fungi (Mycena s.s.) driven by repeated elements and novel gene families across ecological guilds.</title>
        <authorList>
            <consortium name="Lawrence Berkeley National Laboratory"/>
            <person name="Harder C.B."/>
            <person name="Miyauchi S."/>
            <person name="Viragh M."/>
            <person name="Kuo A."/>
            <person name="Thoen E."/>
            <person name="Andreopoulos B."/>
            <person name="Lu D."/>
            <person name="Skrede I."/>
            <person name="Drula E."/>
            <person name="Henrissat B."/>
            <person name="Morin E."/>
            <person name="Kohler A."/>
            <person name="Barry K."/>
            <person name="LaButti K."/>
            <person name="Morin E."/>
            <person name="Salamov A."/>
            <person name="Lipzen A."/>
            <person name="Mereny Z."/>
            <person name="Hegedus B."/>
            <person name="Baldrian P."/>
            <person name="Stursova M."/>
            <person name="Weitz H."/>
            <person name="Taylor A."/>
            <person name="Grigoriev I.V."/>
            <person name="Nagy L.G."/>
            <person name="Martin F."/>
            <person name="Kauserud H."/>
        </authorList>
    </citation>
    <scope>NUCLEOTIDE SEQUENCE</scope>
    <source>
        <strain evidence="2">CBHHK182m</strain>
    </source>
</reference>
<evidence type="ECO:0000256" key="1">
    <source>
        <dbReference type="SAM" id="MobiDB-lite"/>
    </source>
</evidence>
<keyword evidence="3" id="KW-1185">Reference proteome</keyword>
<name>A0AAD7H6C7_9AGAR</name>